<keyword evidence="2" id="KW-1185">Reference proteome</keyword>
<dbReference type="EMBL" id="FWFJ01000022">
    <property type="protein sequence ID" value="SLN53100.1"/>
    <property type="molecule type" value="Genomic_DNA"/>
</dbReference>
<evidence type="ECO:0000313" key="2">
    <source>
        <dbReference type="Proteomes" id="UP000194012"/>
    </source>
</evidence>
<protein>
    <submittedName>
        <fullName evidence="1">Uncharacterized protein</fullName>
    </submittedName>
</protein>
<gene>
    <name evidence="1" type="ORF">ROG8370_02398</name>
</gene>
<dbReference type="AlphaFoldDB" id="A0A1X6ZJ40"/>
<evidence type="ECO:0000313" key="1">
    <source>
        <dbReference type="EMBL" id="SLN53100.1"/>
    </source>
</evidence>
<organism evidence="1 2">
    <name type="scientific">Roseovarius gaetbuli</name>
    <dbReference type="NCBI Taxonomy" id="1356575"/>
    <lineage>
        <taxon>Bacteria</taxon>
        <taxon>Pseudomonadati</taxon>
        <taxon>Pseudomonadota</taxon>
        <taxon>Alphaproteobacteria</taxon>
        <taxon>Rhodobacterales</taxon>
        <taxon>Roseobacteraceae</taxon>
        <taxon>Roseovarius</taxon>
    </lineage>
</organism>
<dbReference type="RefSeq" id="WP_085827357.1">
    <property type="nucleotide sequence ID" value="NZ_FWFJ01000022.1"/>
</dbReference>
<sequence>MIESTNEAKSTSDSASTGTDAFVLCCLSQIAAPVFEAAFIADTKITRSVSLDDLADVLDADPQVRALVVCDSALLALETGSAEVAAPHELLESWECKVRLLVRHQIC</sequence>
<accession>A0A1X6ZJ40</accession>
<name>A0A1X6ZJ40_9RHOB</name>
<proteinExistence type="predicted"/>
<reference evidence="2" key="1">
    <citation type="submission" date="2017-03" db="EMBL/GenBank/DDBJ databases">
        <authorList>
            <person name="Rodrigo-Torres L."/>
            <person name="Arahal R.D."/>
            <person name="Lucena T."/>
        </authorList>
    </citation>
    <scope>NUCLEOTIDE SEQUENCE [LARGE SCALE GENOMIC DNA]</scope>
    <source>
        <strain evidence="2">CECT 8370</strain>
    </source>
</reference>
<dbReference type="Proteomes" id="UP000194012">
    <property type="component" value="Unassembled WGS sequence"/>
</dbReference>